<evidence type="ECO:0000313" key="2">
    <source>
        <dbReference type="EMBL" id="KAI5073055.1"/>
    </source>
</evidence>
<organism evidence="2 3">
    <name type="scientific">Adiantum capillus-veneris</name>
    <name type="common">Maidenhair fern</name>
    <dbReference type="NCBI Taxonomy" id="13818"/>
    <lineage>
        <taxon>Eukaryota</taxon>
        <taxon>Viridiplantae</taxon>
        <taxon>Streptophyta</taxon>
        <taxon>Embryophyta</taxon>
        <taxon>Tracheophyta</taxon>
        <taxon>Polypodiopsida</taxon>
        <taxon>Polypodiidae</taxon>
        <taxon>Polypodiales</taxon>
        <taxon>Pteridineae</taxon>
        <taxon>Pteridaceae</taxon>
        <taxon>Vittarioideae</taxon>
        <taxon>Adiantum</taxon>
    </lineage>
</organism>
<dbReference type="Proteomes" id="UP000886520">
    <property type="component" value="Chromosome 11"/>
</dbReference>
<dbReference type="EMBL" id="JABFUD020000011">
    <property type="protein sequence ID" value="KAI5073055.1"/>
    <property type="molecule type" value="Genomic_DNA"/>
</dbReference>
<sequence length="166" mass="18467">MTFFDHPYQQTYIMGLFRRGLFSREGMATEVQEPANGNLKKEEAEPLGELRGKEDLKQAPADLCHAGDVNGCEPVAEKEEPLKKVPTPNKQKGIVLDGVDEEGATEPQDGNDYSSEEEEGDGEGEEDAREGDSEPYEEENDEEYADDGEDDDGDDDESQPPPKRRK</sequence>
<gene>
    <name evidence="2" type="ORF">GOP47_0011068</name>
</gene>
<dbReference type="AlphaFoldDB" id="A0A9D4USG6"/>
<dbReference type="OrthoDB" id="1981228at2759"/>
<comment type="caution">
    <text evidence="2">The sequence shown here is derived from an EMBL/GenBank/DDBJ whole genome shotgun (WGS) entry which is preliminary data.</text>
</comment>
<feature type="region of interest" description="Disordered" evidence="1">
    <location>
        <begin position="32"/>
        <end position="166"/>
    </location>
</feature>
<feature type="compositionally biased region" description="Acidic residues" evidence="1">
    <location>
        <begin position="114"/>
        <end position="158"/>
    </location>
</feature>
<evidence type="ECO:0000313" key="3">
    <source>
        <dbReference type="Proteomes" id="UP000886520"/>
    </source>
</evidence>
<accession>A0A9D4USG6</accession>
<keyword evidence="3" id="KW-1185">Reference proteome</keyword>
<feature type="compositionally biased region" description="Basic and acidic residues" evidence="1">
    <location>
        <begin position="39"/>
        <end position="57"/>
    </location>
</feature>
<reference evidence="2" key="1">
    <citation type="submission" date="2021-01" db="EMBL/GenBank/DDBJ databases">
        <title>Adiantum capillus-veneris genome.</title>
        <authorList>
            <person name="Fang Y."/>
            <person name="Liao Q."/>
        </authorList>
    </citation>
    <scope>NUCLEOTIDE SEQUENCE</scope>
    <source>
        <strain evidence="2">H3</strain>
        <tissue evidence="2">Leaf</tissue>
    </source>
</reference>
<name>A0A9D4USG6_ADICA</name>
<proteinExistence type="predicted"/>
<evidence type="ECO:0000256" key="1">
    <source>
        <dbReference type="SAM" id="MobiDB-lite"/>
    </source>
</evidence>
<protein>
    <submittedName>
        <fullName evidence="2">Uncharacterized protein</fullName>
    </submittedName>
</protein>